<protein>
    <recommendedName>
        <fullName evidence="4">Aspartate/glutamate leucyltransferase</fullName>
        <ecNumber evidence="4">2.3.2.29</ecNumber>
    </recommendedName>
</protein>
<comment type="catalytic activity">
    <reaction evidence="4">
        <text>N-terminal L-aspartyl-[protein] + L-leucyl-tRNA(Leu) = N-terminal L-leucyl-L-aspartyl-[protein] + tRNA(Leu) + H(+)</text>
        <dbReference type="Rhea" id="RHEA:50420"/>
        <dbReference type="Rhea" id="RHEA-COMP:9613"/>
        <dbReference type="Rhea" id="RHEA-COMP:9622"/>
        <dbReference type="Rhea" id="RHEA-COMP:12669"/>
        <dbReference type="Rhea" id="RHEA-COMP:12674"/>
        <dbReference type="ChEBI" id="CHEBI:15378"/>
        <dbReference type="ChEBI" id="CHEBI:64720"/>
        <dbReference type="ChEBI" id="CHEBI:78442"/>
        <dbReference type="ChEBI" id="CHEBI:78494"/>
        <dbReference type="ChEBI" id="CHEBI:133042"/>
        <dbReference type="EC" id="2.3.2.29"/>
    </reaction>
</comment>
<dbReference type="InterPro" id="IPR030700">
    <property type="entry name" value="N-end_Aminoacyl_Trfase"/>
</dbReference>
<dbReference type="InterPro" id="IPR016181">
    <property type="entry name" value="Acyl_CoA_acyltransferase"/>
</dbReference>
<keyword evidence="8" id="KW-1185">Reference proteome</keyword>
<dbReference type="EC" id="2.3.2.29" evidence="4"/>
<comment type="caution">
    <text evidence="7">The sequence shown here is derived from an EMBL/GenBank/DDBJ whole genome shotgun (WGS) entry which is preliminary data.</text>
</comment>
<organism evidence="7 8">
    <name type="scientific">Tepidimonas taiwanensis</name>
    <dbReference type="NCBI Taxonomy" id="307486"/>
    <lineage>
        <taxon>Bacteria</taxon>
        <taxon>Pseudomonadati</taxon>
        <taxon>Pseudomonadota</taxon>
        <taxon>Betaproteobacteria</taxon>
        <taxon>Burkholderiales</taxon>
        <taxon>Tepidimonas</taxon>
    </lineage>
</organism>
<accession>A0A554X801</accession>
<dbReference type="RefSeq" id="WP_043701730.1">
    <property type="nucleotide sequence ID" value="NZ_CP083911.1"/>
</dbReference>
<evidence type="ECO:0000256" key="2">
    <source>
        <dbReference type="ARBA" id="ARBA00022679"/>
    </source>
</evidence>
<evidence type="ECO:0000256" key="4">
    <source>
        <dbReference type="HAMAP-Rule" id="MF_00689"/>
    </source>
</evidence>
<evidence type="ECO:0000259" key="6">
    <source>
        <dbReference type="Pfam" id="PF04377"/>
    </source>
</evidence>
<dbReference type="InterPro" id="IPR017138">
    <property type="entry name" value="Asp_Glu_LeuTrfase"/>
</dbReference>
<dbReference type="GO" id="GO:0008914">
    <property type="term" value="F:leucyl-tRNA--protein transferase activity"/>
    <property type="evidence" value="ECO:0007669"/>
    <property type="project" value="UniProtKB-UniRule"/>
</dbReference>
<evidence type="ECO:0000259" key="5">
    <source>
        <dbReference type="Pfam" id="PF04376"/>
    </source>
</evidence>
<comment type="function">
    <text evidence="4">Functions in the N-end rule pathway of protein degradation where it conjugates Leu from its aminoacyl-tRNA to the N-termini of proteins containing an N-terminal aspartate or glutamate.</text>
</comment>
<dbReference type="STRING" id="307486.GCA_000807215_02122"/>
<dbReference type="OrthoDB" id="9782022at2"/>
<comment type="catalytic activity">
    <reaction evidence="4">
        <text>N-terminal L-glutamyl-[protein] + L-leucyl-tRNA(Leu) = N-terminal L-leucyl-L-glutamyl-[protein] + tRNA(Leu) + H(+)</text>
        <dbReference type="Rhea" id="RHEA:50412"/>
        <dbReference type="Rhea" id="RHEA-COMP:9613"/>
        <dbReference type="Rhea" id="RHEA-COMP:9622"/>
        <dbReference type="Rhea" id="RHEA-COMP:12664"/>
        <dbReference type="Rhea" id="RHEA-COMP:12668"/>
        <dbReference type="ChEBI" id="CHEBI:15378"/>
        <dbReference type="ChEBI" id="CHEBI:64721"/>
        <dbReference type="ChEBI" id="CHEBI:78442"/>
        <dbReference type="ChEBI" id="CHEBI:78494"/>
        <dbReference type="ChEBI" id="CHEBI:133041"/>
        <dbReference type="EC" id="2.3.2.29"/>
    </reaction>
</comment>
<sequence length="245" mass="28409">MTRLQELPLTAVQFYATAPYPCSYLPDRLARSQVATPSHLIQGETYSRLVASGFRRSGLFTYRPHCDGCHACVPLRVRALEFTPSRSQRRAWRAHADLRVRVMRLGYSPQHYALYLRYQRSRHPGGGMDHDNVEQYTQFLLQSHVNSRLVEFWAPDATGGPDRLVMVSLVDLLDDGMSAVYTFYDPDWPGSLGTYGILWQIDQARRLHLPYVYLGYWIADSPKMAYKVRFRPHELYQNGHWRLAL</sequence>
<comment type="subcellular location">
    <subcellularLocation>
        <location evidence="4">Cytoplasm</location>
    </subcellularLocation>
</comment>
<gene>
    <name evidence="7" type="primary">ate</name>
    <name evidence="4" type="synonym">bpt</name>
    <name evidence="7" type="ORF">Ttaiw_01313</name>
</gene>
<dbReference type="GO" id="GO:0005737">
    <property type="term" value="C:cytoplasm"/>
    <property type="evidence" value="ECO:0007669"/>
    <property type="project" value="UniProtKB-SubCell"/>
</dbReference>
<dbReference type="Pfam" id="PF04377">
    <property type="entry name" value="ATE_C"/>
    <property type="match status" value="1"/>
</dbReference>
<dbReference type="GO" id="GO:0071596">
    <property type="term" value="P:ubiquitin-dependent protein catabolic process via the N-end rule pathway"/>
    <property type="evidence" value="ECO:0007669"/>
    <property type="project" value="InterPro"/>
</dbReference>
<dbReference type="NCBIfam" id="NF002341">
    <property type="entry name" value="PRK01305.1-1"/>
    <property type="match status" value="1"/>
</dbReference>
<dbReference type="InterPro" id="IPR007471">
    <property type="entry name" value="N-end_Aminoacyl_Trfase_N"/>
</dbReference>
<keyword evidence="1 4" id="KW-0963">Cytoplasm</keyword>
<dbReference type="PANTHER" id="PTHR21367:SF1">
    <property type="entry name" value="ARGINYL-TRNA--PROTEIN TRANSFERASE 1"/>
    <property type="match status" value="1"/>
</dbReference>
<proteinExistence type="inferred from homology"/>
<dbReference type="PANTHER" id="PTHR21367">
    <property type="entry name" value="ARGININE-TRNA-PROTEIN TRANSFERASE 1"/>
    <property type="match status" value="1"/>
</dbReference>
<name>A0A554X801_9BURK</name>
<keyword evidence="3 4" id="KW-0012">Acyltransferase</keyword>
<dbReference type="GO" id="GO:0004057">
    <property type="term" value="F:arginyl-tRNA--protein transferase activity"/>
    <property type="evidence" value="ECO:0007669"/>
    <property type="project" value="InterPro"/>
</dbReference>
<evidence type="ECO:0000313" key="8">
    <source>
        <dbReference type="Proteomes" id="UP000317763"/>
    </source>
</evidence>
<dbReference type="AlphaFoldDB" id="A0A554X801"/>
<dbReference type="HAMAP" id="MF_00689">
    <property type="entry name" value="Bpt"/>
    <property type="match status" value="1"/>
</dbReference>
<evidence type="ECO:0000256" key="3">
    <source>
        <dbReference type="ARBA" id="ARBA00023315"/>
    </source>
</evidence>
<dbReference type="PIRSF" id="PIRSF037208">
    <property type="entry name" value="ATE_pro_prd"/>
    <property type="match status" value="1"/>
</dbReference>
<comment type="similarity">
    <text evidence="4">Belongs to the R-transferase family. Bpt subfamily.</text>
</comment>
<evidence type="ECO:0000256" key="1">
    <source>
        <dbReference type="ARBA" id="ARBA00022490"/>
    </source>
</evidence>
<feature type="domain" description="N-end aminoacyl transferase N-terminal" evidence="5">
    <location>
        <begin position="20"/>
        <end position="90"/>
    </location>
</feature>
<dbReference type="EMBL" id="VJOM01000012">
    <property type="protein sequence ID" value="TSE31896.1"/>
    <property type="molecule type" value="Genomic_DNA"/>
</dbReference>
<dbReference type="Pfam" id="PF04376">
    <property type="entry name" value="ATE_N"/>
    <property type="match status" value="1"/>
</dbReference>
<feature type="domain" description="N-end rule aminoacyl transferase C-terminal" evidence="6">
    <location>
        <begin position="110"/>
        <end position="236"/>
    </location>
</feature>
<dbReference type="NCBIfam" id="NF002342">
    <property type="entry name" value="PRK01305.1-3"/>
    <property type="match status" value="1"/>
</dbReference>
<dbReference type="InterPro" id="IPR007472">
    <property type="entry name" value="N-end_Aminoacyl_Trfase_C"/>
</dbReference>
<dbReference type="Proteomes" id="UP000317763">
    <property type="component" value="Unassembled WGS sequence"/>
</dbReference>
<reference evidence="7 8" key="1">
    <citation type="submission" date="2019-07" db="EMBL/GenBank/DDBJ databases">
        <title>Tepidimonas taiwanensis I1-1 draft genome.</title>
        <authorList>
            <person name="Da Costa M.S."/>
            <person name="Froufe H.J.C."/>
            <person name="Egas C."/>
            <person name="Albuquerque L."/>
        </authorList>
    </citation>
    <scope>NUCLEOTIDE SEQUENCE [LARGE SCALE GENOMIC DNA]</scope>
    <source>
        <strain evidence="7 8">I1-1</strain>
    </source>
</reference>
<keyword evidence="2 4" id="KW-0808">Transferase</keyword>
<dbReference type="SUPFAM" id="SSF55729">
    <property type="entry name" value="Acyl-CoA N-acyltransferases (Nat)"/>
    <property type="match status" value="1"/>
</dbReference>
<dbReference type="NCBIfam" id="NF002346">
    <property type="entry name" value="PRK01305.2-3"/>
    <property type="match status" value="1"/>
</dbReference>
<evidence type="ECO:0000313" key="7">
    <source>
        <dbReference type="EMBL" id="TSE31896.1"/>
    </source>
</evidence>